<dbReference type="RefSeq" id="WP_265262955.1">
    <property type="nucleotide sequence ID" value="NZ_JAIHOM010000010.1"/>
</dbReference>
<feature type="modified residue" description="4-aspartylphosphate" evidence="3">
    <location>
        <position position="51"/>
    </location>
</feature>
<dbReference type="InterPro" id="IPR011006">
    <property type="entry name" value="CheY-like_superfamily"/>
</dbReference>
<feature type="domain" description="Response regulatory" evidence="7">
    <location>
        <begin position="487"/>
        <end position="603"/>
    </location>
</feature>
<feature type="region of interest" description="Disordered" evidence="6">
    <location>
        <begin position="224"/>
        <end position="245"/>
    </location>
</feature>
<evidence type="ECO:0000256" key="1">
    <source>
        <dbReference type="ARBA" id="ARBA00023125"/>
    </source>
</evidence>
<dbReference type="Gene3D" id="1.10.10.10">
    <property type="entry name" value="Winged helix-like DNA-binding domain superfamily/Winged helix DNA-binding domain"/>
    <property type="match status" value="1"/>
</dbReference>
<dbReference type="PROSITE" id="PS51755">
    <property type="entry name" value="OMPR_PHOB"/>
    <property type="match status" value="1"/>
</dbReference>
<dbReference type="InterPro" id="IPR039420">
    <property type="entry name" value="WalR-like"/>
</dbReference>
<feature type="domain" description="OmpR/PhoB-type" evidence="9">
    <location>
        <begin position="124"/>
        <end position="222"/>
    </location>
</feature>
<accession>A0ABT3L198</accession>
<evidence type="ECO:0000313" key="10">
    <source>
        <dbReference type="EMBL" id="MCW6035279.1"/>
    </source>
</evidence>
<feature type="compositionally biased region" description="Pro residues" evidence="6">
    <location>
        <begin position="228"/>
        <end position="239"/>
    </location>
</feature>
<dbReference type="Pfam" id="PF01627">
    <property type="entry name" value="Hpt"/>
    <property type="match status" value="1"/>
</dbReference>
<feature type="modified residue" description="4-aspartylphosphate" evidence="3">
    <location>
        <position position="411"/>
    </location>
</feature>
<keyword evidence="11" id="KW-1185">Reference proteome</keyword>
<gene>
    <name evidence="10" type="ORF">K4A83_03190</name>
</gene>
<proteinExistence type="predicted"/>
<feature type="domain" description="Response regulatory" evidence="7">
    <location>
        <begin position="2"/>
        <end position="116"/>
    </location>
</feature>
<dbReference type="SUPFAM" id="SSF52172">
    <property type="entry name" value="CheY-like"/>
    <property type="match status" value="3"/>
</dbReference>
<dbReference type="SUPFAM" id="SSF47226">
    <property type="entry name" value="Histidine-containing phosphotransfer domain, HPT domain"/>
    <property type="match status" value="1"/>
</dbReference>
<evidence type="ECO:0000259" key="9">
    <source>
        <dbReference type="PROSITE" id="PS51755"/>
    </source>
</evidence>
<dbReference type="SMART" id="SM00448">
    <property type="entry name" value="REC"/>
    <property type="match status" value="3"/>
</dbReference>
<dbReference type="Proteomes" id="UP001526426">
    <property type="component" value="Unassembled WGS sequence"/>
</dbReference>
<evidence type="ECO:0000256" key="4">
    <source>
        <dbReference type="PROSITE-ProRule" id="PRU01091"/>
    </source>
</evidence>
<comment type="caution">
    <text evidence="10">The sequence shown here is derived from an EMBL/GenBank/DDBJ whole genome shotgun (WGS) entry which is preliminary data.</text>
</comment>
<dbReference type="CDD" id="cd00156">
    <property type="entry name" value="REC"/>
    <property type="match status" value="2"/>
</dbReference>
<feature type="coiled-coil region" evidence="5">
    <location>
        <begin position="250"/>
        <end position="277"/>
    </location>
</feature>
<dbReference type="Pfam" id="PF00486">
    <property type="entry name" value="Trans_reg_C"/>
    <property type="match status" value="1"/>
</dbReference>
<reference evidence="10 11" key="1">
    <citation type="submission" date="2021-08" db="EMBL/GenBank/DDBJ databases">
        <title>Draft genome sequence of Spirulina subsalsa with high tolerance to salinity and hype-accumulation of phycocyanin.</title>
        <authorList>
            <person name="Pei H."/>
            <person name="Jiang L."/>
        </authorList>
    </citation>
    <scope>NUCLEOTIDE SEQUENCE [LARGE SCALE GENOMIC DNA]</scope>
    <source>
        <strain evidence="10 11">FACHB-351</strain>
    </source>
</reference>
<feature type="domain" description="Response regulatory" evidence="7">
    <location>
        <begin position="362"/>
        <end position="478"/>
    </location>
</feature>
<dbReference type="Gene3D" id="1.20.120.160">
    <property type="entry name" value="HPT domain"/>
    <property type="match status" value="1"/>
</dbReference>
<organism evidence="10 11">
    <name type="scientific">Spirulina subsalsa FACHB-351</name>
    <dbReference type="NCBI Taxonomy" id="234711"/>
    <lineage>
        <taxon>Bacteria</taxon>
        <taxon>Bacillati</taxon>
        <taxon>Cyanobacteriota</taxon>
        <taxon>Cyanophyceae</taxon>
        <taxon>Spirulinales</taxon>
        <taxon>Spirulinaceae</taxon>
        <taxon>Spirulina</taxon>
    </lineage>
</organism>
<dbReference type="Gene3D" id="6.10.250.690">
    <property type="match status" value="1"/>
</dbReference>
<dbReference type="InterPro" id="IPR008207">
    <property type="entry name" value="Sig_transdc_His_kin_Hpt_dom"/>
</dbReference>
<evidence type="ECO:0000256" key="2">
    <source>
        <dbReference type="PROSITE-ProRule" id="PRU00110"/>
    </source>
</evidence>
<dbReference type="InterPro" id="IPR001867">
    <property type="entry name" value="OmpR/PhoB-type_DNA-bd"/>
</dbReference>
<dbReference type="InterPro" id="IPR036641">
    <property type="entry name" value="HPT_dom_sf"/>
</dbReference>
<sequence>MRILLIEDDETLAELLTETLISNYYLVDHATDGQTGWDLAEAFEYDLILLDFLVPQMNGLEFCQELRKKGDRTPILLMTGDQSQTRKVAILDAGADDYLTKPFNLEELLARVRALLRRGNDIALPVIEWGELHLDPSSCIVTFQGQPLRLTAKEYQMLDLFLRNPERIFSQSALLDNLWSFDDPPSENAVRTQIKSLRQKLKRAGAGDVIETLYGLGYRLKTPDAVSPQPPAPPKPNSTPPANSMPSYMVKIWERNRDKYDQRIDIIEQAIAALQINPDDGEWRDKSKREAHTLAGSLGSFGLHGASEQARVIEQYLQATPLNLPQLSLAVNHLRQLLHPTPQTSPPSRIASPSVPLREKASLLIVDHDVALTEVLSQEAQQWGITVRTAYSVEQARDAIAQAKPDIILLDLNFPQAPGAGFELLTELAPPKSKIPIVVFSAREDFDHRLKVARLGGQGFLQKPLSPFHVLGTLQQVLHQSKATVATLMIVDDDPELLECLEVILKPWGFTLILLDNPKTFWDVLKQSHPDLLILDVQMPQISGIELCQVLRNDPQWYTIPILILSAHRDSDTIQQVFMAGADDYIQKPIVEPELIARILNRLERSQLQRRVAISGKQ</sequence>
<feature type="modified residue" description="4-aspartylphosphate" evidence="3">
    <location>
        <position position="536"/>
    </location>
</feature>
<dbReference type="CDD" id="cd00383">
    <property type="entry name" value="trans_reg_C"/>
    <property type="match status" value="1"/>
</dbReference>
<dbReference type="InterPro" id="IPR001789">
    <property type="entry name" value="Sig_transdc_resp-reg_receiver"/>
</dbReference>
<dbReference type="PROSITE" id="PS50110">
    <property type="entry name" value="RESPONSE_REGULATORY"/>
    <property type="match status" value="3"/>
</dbReference>
<evidence type="ECO:0000256" key="6">
    <source>
        <dbReference type="SAM" id="MobiDB-lite"/>
    </source>
</evidence>
<protein>
    <submittedName>
        <fullName evidence="10">Response regulator</fullName>
    </submittedName>
</protein>
<evidence type="ECO:0000256" key="5">
    <source>
        <dbReference type="SAM" id="Coils"/>
    </source>
</evidence>
<evidence type="ECO:0000259" key="8">
    <source>
        <dbReference type="PROSITE" id="PS50894"/>
    </source>
</evidence>
<dbReference type="PANTHER" id="PTHR48111:SF15">
    <property type="entry name" value="OMPR SUBFAMILY"/>
    <property type="match status" value="1"/>
</dbReference>
<dbReference type="PROSITE" id="PS50894">
    <property type="entry name" value="HPT"/>
    <property type="match status" value="1"/>
</dbReference>
<dbReference type="EMBL" id="JAIHOM010000010">
    <property type="protein sequence ID" value="MCW6035279.1"/>
    <property type="molecule type" value="Genomic_DNA"/>
</dbReference>
<feature type="modified residue" description="Phosphohistidine" evidence="2">
    <location>
        <position position="292"/>
    </location>
</feature>
<dbReference type="SMART" id="SM00862">
    <property type="entry name" value="Trans_reg_C"/>
    <property type="match status" value="1"/>
</dbReference>
<keyword evidence="5" id="KW-0175">Coiled coil</keyword>
<name>A0ABT3L198_9CYAN</name>
<dbReference type="PANTHER" id="PTHR48111">
    <property type="entry name" value="REGULATOR OF RPOS"/>
    <property type="match status" value="1"/>
</dbReference>
<dbReference type="InterPro" id="IPR036388">
    <property type="entry name" value="WH-like_DNA-bd_sf"/>
</dbReference>
<evidence type="ECO:0000259" key="7">
    <source>
        <dbReference type="PROSITE" id="PS50110"/>
    </source>
</evidence>
<dbReference type="Pfam" id="PF00072">
    <property type="entry name" value="Response_reg"/>
    <property type="match status" value="3"/>
</dbReference>
<feature type="domain" description="HPt" evidence="8">
    <location>
        <begin position="252"/>
        <end position="341"/>
    </location>
</feature>
<keyword evidence="3" id="KW-0597">Phosphoprotein</keyword>
<evidence type="ECO:0000256" key="3">
    <source>
        <dbReference type="PROSITE-ProRule" id="PRU00169"/>
    </source>
</evidence>
<evidence type="ECO:0000313" key="11">
    <source>
        <dbReference type="Proteomes" id="UP001526426"/>
    </source>
</evidence>
<feature type="DNA-binding region" description="OmpR/PhoB-type" evidence="4">
    <location>
        <begin position="124"/>
        <end position="222"/>
    </location>
</feature>
<keyword evidence="1 4" id="KW-0238">DNA-binding</keyword>
<dbReference type="Gene3D" id="3.40.50.2300">
    <property type="match status" value="3"/>
</dbReference>